<organism evidence="1 2">
    <name type="scientific">Portunus trituberculatus</name>
    <name type="common">Swimming crab</name>
    <name type="synonym">Neptunus trituberculatus</name>
    <dbReference type="NCBI Taxonomy" id="210409"/>
    <lineage>
        <taxon>Eukaryota</taxon>
        <taxon>Metazoa</taxon>
        <taxon>Ecdysozoa</taxon>
        <taxon>Arthropoda</taxon>
        <taxon>Crustacea</taxon>
        <taxon>Multicrustacea</taxon>
        <taxon>Malacostraca</taxon>
        <taxon>Eumalacostraca</taxon>
        <taxon>Eucarida</taxon>
        <taxon>Decapoda</taxon>
        <taxon>Pleocyemata</taxon>
        <taxon>Brachyura</taxon>
        <taxon>Eubrachyura</taxon>
        <taxon>Portunoidea</taxon>
        <taxon>Portunidae</taxon>
        <taxon>Portuninae</taxon>
        <taxon>Portunus</taxon>
    </lineage>
</organism>
<protein>
    <submittedName>
        <fullName evidence="1">Uncharacterized protein</fullName>
    </submittedName>
</protein>
<gene>
    <name evidence="1" type="ORF">E2C01_055857</name>
</gene>
<evidence type="ECO:0000313" key="1">
    <source>
        <dbReference type="EMBL" id="MPC61781.1"/>
    </source>
</evidence>
<comment type="caution">
    <text evidence="1">The sequence shown here is derived from an EMBL/GenBank/DDBJ whole genome shotgun (WGS) entry which is preliminary data.</text>
</comment>
<sequence>MEVDGGQRTATGVENNASSYLIFLGRDAACDGHRTTSPFDVQSAVTPAAAAAAPTRHPTPHNTIPSSVTRIIKQVIP</sequence>
<dbReference type="AlphaFoldDB" id="A0A5B7GNW2"/>
<reference evidence="1 2" key="1">
    <citation type="submission" date="2019-05" db="EMBL/GenBank/DDBJ databases">
        <title>Another draft genome of Portunus trituberculatus and its Hox gene families provides insights of decapod evolution.</title>
        <authorList>
            <person name="Jeong J.-H."/>
            <person name="Song I."/>
            <person name="Kim S."/>
            <person name="Choi T."/>
            <person name="Kim D."/>
            <person name="Ryu S."/>
            <person name="Kim W."/>
        </authorList>
    </citation>
    <scope>NUCLEOTIDE SEQUENCE [LARGE SCALE GENOMIC DNA]</scope>
    <source>
        <tissue evidence="1">Muscle</tissue>
    </source>
</reference>
<name>A0A5B7GNW2_PORTR</name>
<keyword evidence="2" id="KW-1185">Reference proteome</keyword>
<dbReference type="EMBL" id="VSRR010018918">
    <property type="protein sequence ID" value="MPC61781.1"/>
    <property type="molecule type" value="Genomic_DNA"/>
</dbReference>
<dbReference type="Proteomes" id="UP000324222">
    <property type="component" value="Unassembled WGS sequence"/>
</dbReference>
<accession>A0A5B7GNW2</accession>
<proteinExistence type="predicted"/>
<evidence type="ECO:0000313" key="2">
    <source>
        <dbReference type="Proteomes" id="UP000324222"/>
    </source>
</evidence>